<feature type="transmembrane region" description="Helical" evidence="1">
    <location>
        <begin position="260"/>
        <end position="282"/>
    </location>
</feature>
<proteinExistence type="predicted"/>
<keyword evidence="1" id="KW-0472">Membrane</keyword>
<organism evidence="2 3">
    <name type="scientific">Sphingomonas chungangi</name>
    <dbReference type="NCBI Taxonomy" id="2683589"/>
    <lineage>
        <taxon>Bacteria</taxon>
        <taxon>Pseudomonadati</taxon>
        <taxon>Pseudomonadota</taxon>
        <taxon>Alphaproteobacteria</taxon>
        <taxon>Sphingomonadales</taxon>
        <taxon>Sphingomonadaceae</taxon>
        <taxon>Sphingomonas</taxon>
    </lineage>
</organism>
<feature type="transmembrane region" description="Helical" evidence="1">
    <location>
        <begin position="217"/>
        <end position="239"/>
    </location>
</feature>
<keyword evidence="1" id="KW-0812">Transmembrane</keyword>
<feature type="transmembrane region" description="Helical" evidence="1">
    <location>
        <begin position="353"/>
        <end position="374"/>
    </location>
</feature>
<accession>A0A838L9C7</accession>
<gene>
    <name evidence="2" type="ORF">HZF05_16195</name>
</gene>
<dbReference type="Proteomes" id="UP000570166">
    <property type="component" value="Unassembled WGS sequence"/>
</dbReference>
<keyword evidence="1" id="KW-1133">Transmembrane helix</keyword>
<evidence type="ECO:0000256" key="1">
    <source>
        <dbReference type="SAM" id="Phobius"/>
    </source>
</evidence>
<name>A0A838L9C7_9SPHN</name>
<comment type="caution">
    <text evidence="2">The sequence shown here is derived from an EMBL/GenBank/DDBJ whole genome shotgun (WGS) entry which is preliminary data.</text>
</comment>
<dbReference type="RefSeq" id="WP_160362840.1">
    <property type="nucleotide sequence ID" value="NZ_JACEIB010000026.1"/>
</dbReference>
<reference evidence="2 3" key="1">
    <citation type="submission" date="2020-07" db="EMBL/GenBank/DDBJ databases">
        <authorList>
            <person name="Sun Q."/>
        </authorList>
    </citation>
    <scope>NUCLEOTIDE SEQUENCE [LARGE SCALE GENOMIC DNA]</scope>
    <source>
        <strain evidence="2 3">CGMCC 1.13654</strain>
    </source>
</reference>
<feature type="transmembrane region" description="Helical" evidence="1">
    <location>
        <begin position="302"/>
        <end position="321"/>
    </location>
</feature>
<feature type="transmembrane region" description="Helical" evidence="1">
    <location>
        <begin position="130"/>
        <end position="146"/>
    </location>
</feature>
<dbReference type="EMBL" id="JACEIB010000026">
    <property type="protein sequence ID" value="MBA2935627.1"/>
    <property type="molecule type" value="Genomic_DNA"/>
</dbReference>
<evidence type="ECO:0008006" key="4">
    <source>
        <dbReference type="Google" id="ProtNLM"/>
    </source>
</evidence>
<sequence>MPVLDTNIALGGRFGSGFLTGLQGGIKRFFPLLALAAVSIGLAGALCIDWHTPLWLDEDFTAAIARDNLRGLYAWCLEDPNAPLYYGLIWLWGHIAGTASTVLRLPSTILWLSTLLFVGFRGHAERDIRLAWVALLALWTPGWQYASEARCYALLLLLSCIQAVLYVRLIDSRRRADAFRWAAVAALACLTHYYALMPTALQGLFFLAVRPRHALRVWPAALLFVPVFAWLAIHLPHLARYATPDTSWYPPMTAKVAGNIVSDIWGGLPYHLALAFAAIVGLQLRAHIKRDRPWPYTAGETLLAAAALLTFAMMLGSAFFRPALLVRYLIPTVPGIFFGVVLALRRAWPSSRFPLAVLLIVWMTWAMVDVSLGWRRFTDERYGYNFDQPSAWMEDSGLKRFTFFWDHPNAGLYAPQRLTAMATVPLRRDGWSGPAASLLLRDPHVDPNTVLARIADRPGDGLIWAYDSLVLNSMGNRHPPSLPMDTLHWACHNFGGQTVTVLACIRR</sequence>
<feature type="transmembrane region" description="Helical" evidence="1">
    <location>
        <begin position="29"/>
        <end position="51"/>
    </location>
</feature>
<feature type="transmembrane region" description="Helical" evidence="1">
    <location>
        <begin position="152"/>
        <end position="171"/>
    </location>
</feature>
<protein>
    <recommendedName>
        <fullName evidence="4">Glycosyltransferase RgtA/B/C/D-like domain-containing protein</fullName>
    </recommendedName>
</protein>
<feature type="transmembrane region" description="Helical" evidence="1">
    <location>
        <begin position="178"/>
        <end position="197"/>
    </location>
</feature>
<evidence type="ECO:0000313" key="2">
    <source>
        <dbReference type="EMBL" id="MBA2935627.1"/>
    </source>
</evidence>
<feature type="transmembrane region" description="Helical" evidence="1">
    <location>
        <begin position="89"/>
        <end position="118"/>
    </location>
</feature>
<dbReference type="AlphaFoldDB" id="A0A838L9C7"/>
<keyword evidence="3" id="KW-1185">Reference proteome</keyword>
<feature type="transmembrane region" description="Helical" evidence="1">
    <location>
        <begin position="328"/>
        <end position="347"/>
    </location>
</feature>
<evidence type="ECO:0000313" key="3">
    <source>
        <dbReference type="Proteomes" id="UP000570166"/>
    </source>
</evidence>